<dbReference type="Gene3D" id="1.10.490.10">
    <property type="entry name" value="Globins"/>
    <property type="match status" value="1"/>
</dbReference>
<evidence type="ECO:0000313" key="1">
    <source>
        <dbReference type="EMBL" id="KOY50638.1"/>
    </source>
</evidence>
<evidence type="ECO:0000313" key="2">
    <source>
        <dbReference type="EMBL" id="SEE62071.1"/>
    </source>
</evidence>
<dbReference type="Proteomes" id="UP000037716">
    <property type="component" value="Unassembled WGS sequence"/>
</dbReference>
<dbReference type="RefSeq" id="WP_053972915.1">
    <property type="nucleotide sequence ID" value="NZ_FNUE01000002.1"/>
</dbReference>
<dbReference type="SUPFAM" id="SSF46458">
    <property type="entry name" value="Globin-like"/>
    <property type="match status" value="1"/>
</dbReference>
<reference evidence="1 3" key="1">
    <citation type="submission" date="2015-07" db="EMBL/GenBank/DDBJ databases">
        <title>Genome of Polaribacter dokdonenesis DSW-5, isolated from seawater off Dokdo in Korea.</title>
        <authorList>
            <person name="Yoon K."/>
            <person name="Song J.Y."/>
            <person name="Kim J.F."/>
        </authorList>
    </citation>
    <scope>NUCLEOTIDE SEQUENCE [LARGE SCALE GENOMIC DNA]</scope>
    <source>
        <strain evidence="1 3">DSW-5</strain>
    </source>
</reference>
<dbReference type="OrthoDB" id="25954at2"/>
<evidence type="ECO:0000313" key="4">
    <source>
        <dbReference type="Proteomes" id="UP000183071"/>
    </source>
</evidence>
<gene>
    <name evidence="1" type="ORF">I602_198</name>
    <name evidence="2" type="ORF">SAMN05444353_2766</name>
</gene>
<keyword evidence="4" id="KW-1185">Reference proteome</keyword>
<dbReference type="GO" id="GO:0020037">
    <property type="term" value="F:heme binding"/>
    <property type="evidence" value="ECO:0007669"/>
    <property type="project" value="InterPro"/>
</dbReference>
<comment type="caution">
    <text evidence="1">The sequence shown here is derived from an EMBL/GenBank/DDBJ whole genome shotgun (WGS) entry which is preliminary data.</text>
</comment>
<dbReference type="AlphaFoldDB" id="A0A0N0CEP5"/>
<dbReference type="InterPro" id="IPR009050">
    <property type="entry name" value="Globin-like_sf"/>
</dbReference>
<dbReference type="EMBL" id="LGBR01000001">
    <property type="protein sequence ID" value="KOY50638.1"/>
    <property type="molecule type" value="Genomic_DNA"/>
</dbReference>
<protein>
    <submittedName>
        <fullName evidence="1 2">Globin</fullName>
    </submittedName>
</protein>
<dbReference type="InterPro" id="IPR012292">
    <property type="entry name" value="Globin/Proto"/>
</dbReference>
<name>A0A0N0CEP5_9FLAO</name>
<accession>A0A0N0CEP5</accession>
<dbReference type="CDD" id="cd08916">
    <property type="entry name" value="TrHb3_P"/>
    <property type="match status" value="1"/>
</dbReference>
<sequence length="126" mass="14902">MKPDIASRKDIHFIISSFYDKLLSDESMFPFFEEITNNNELSAHLESIADFWNDVLFDTVTYKKNVMQKHLTVHRNMKFKKSHFDVWISYFFDVIDANFSGEKSIVMKNRASSIATVMQLKMNIYK</sequence>
<dbReference type="Proteomes" id="UP000183071">
    <property type="component" value="Unassembled WGS sequence"/>
</dbReference>
<organism evidence="1 3">
    <name type="scientific">Polaribacter dokdonensis DSW-5</name>
    <dbReference type="NCBI Taxonomy" id="1300348"/>
    <lineage>
        <taxon>Bacteria</taxon>
        <taxon>Pseudomonadati</taxon>
        <taxon>Bacteroidota</taxon>
        <taxon>Flavobacteriia</taxon>
        <taxon>Flavobacteriales</taxon>
        <taxon>Flavobacteriaceae</taxon>
    </lineage>
</organism>
<dbReference type="PATRIC" id="fig|1300348.6.peg.200"/>
<dbReference type="GO" id="GO:0019825">
    <property type="term" value="F:oxygen binding"/>
    <property type="evidence" value="ECO:0007669"/>
    <property type="project" value="InterPro"/>
</dbReference>
<dbReference type="EMBL" id="FNUE01000002">
    <property type="protein sequence ID" value="SEE62071.1"/>
    <property type="molecule type" value="Genomic_DNA"/>
</dbReference>
<evidence type="ECO:0000313" key="3">
    <source>
        <dbReference type="Proteomes" id="UP000037716"/>
    </source>
</evidence>
<reference evidence="2 4" key="2">
    <citation type="submission" date="2016-10" db="EMBL/GenBank/DDBJ databases">
        <authorList>
            <person name="Varghese N."/>
            <person name="Submissions S."/>
        </authorList>
    </citation>
    <scope>NUCLEOTIDE SEQUENCE [LARGE SCALE GENOMIC DNA]</scope>
    <source>
        <strain evidence="2 4">DSW-5</strain>
    </source>
</reference>
<dbReference type="STRING" id="1300348.I602_198"/>
<proteinExistence type="predicted"/>